<dbReference type="InterPro" id="IPR023860">
    <property type="entry name" value="FeFe-hyd_TM1266"/>
</dbReference>
<dbReference type="InterPro" id="IPR027271">
    <property type="entry name" value="Acetolactate_synth/TF_NikR_C"/>
</dbReference>
<gene>
    <name evidence="1" type="ORF">IAD31_05875</name>
</gene>
<evidence type="ECO:0000313" key="1">
    <source>
        <dbReference type="EMBL" id="HIQ61107.1"/>
    </source>
</evidence>
<dbReference type="Proteomes" id="UP000886879">
    <property type="component" value="Unassembled WGS sequence"/>
</dbReference>
<protein>
    <submittedName>
        <fullName evidence="1">Iron-only hydrogenase system regulator</fullName>
    </submittedName>
</protein>
<dbReference type="Pfam" id="PF21699">
    <property type="entry name" value="TM1266-like"/>
    <property type="match status" value="1"/>
</dbReference>
<comment type="caution">
    <text evidence="1">The sequence shown here is derived from an EMBL/GenBank/DDBJ whole genome shotgun (WGS) entry which is preliminary data.</text>
</comment>
<organism evidence="1 2">
    <name type="scientific">Candidatus Enterenecus faecium</name>
    <dbReference type="NCBI Taxonomy" id="2840780"/>
    <lineage>
        <taxon>Bacteria</taxon>
        <taxon>Bacillati</taxon>
        <taxon>Bacillota</taxon>
        <taxon>Clostridia</taxon>
        <taxon>Eubacteriales</taxon>
        <taxon>Candidatus Enterenecus</taxon>
    </lineage>
</organism>
<dbReference type="InterPro" id="IPR045865">
    <property type="entry name" value="ACT-like_dom_sf"/>
</dbReference>
<dbReference type="NCBIfam" id="TIGR03959">
    <property type="entry name" value="hyd_TM1266"/>
    <property type="match status" value="1"/>
</dbReference>
<name>A0A9D0YSG0_9FIRM</name>
<sequence length="87" mass="9206">MDTRLAVIGIIVEDLSATDHINNLLHDYGTYIVGRMGVPYRQRGVSVISVILDAPNDVISALTGKLGQLGGVSAKALYAPATQSHES</sequence>
<proteinExistence type="predicted"/>
<evidence type="ECO:0000313" key="2">
    <source>
        <dbReference type="Proteomes" id="UP000886879"/>
    </source>
</evidence>
<dbReference type="SUPFAM" id="SSF55021">
    <property type="entry name" value="ACT-like"/>
    <property type="match status" value="1"/>
</dbReference>
<dbReference type="Gene3D" id="3.30.70.1150">
    <property type="entry name" value="ACT-like. Chain A, domain 2"/>
    <property type="match status" value="1"/>
</dbReference>
<dbReference type="AlphaFoldDB" id="A0A9D0YSG0"/>
<reference evidence="1" key="1">
    <citation type="submission" date="2020-10" db="EMBL/GenBank/DDBJ databases">
        <authorList>
            <person name="Gilroy R."/>
        </authorList>
    </citation>
    <scope>NUCLEOTIDE SEQUENCE</scope>
    <source>
        <strain evidence="1">ChiGjej2B2-12916</strain>
    </source>
</reference>
<reference evidence="1" key="2">
    <citation type="journal article" date="2021" name="PeerJ">
        <title>Extensive microbial diversity within the chicken gut microbiome revealed by metagenomics and culture.</title>
        <authorList>
            <person name="Gilroy R."/>
            <person name="Ravi A."/>
            <person name="Getino M."/>
            <person name="Pursley I."/>
            <person name="Horton D.L."/>
            <person name="Alikhan N.F."/>
            <person name="Baker D."/>
            <person name="Gharbi K."/>
            <person name="Hall N."/>
            <person name="Watson M."/>
            <person name="Adriaenssens E.M."/>
            <person name="Foster-Nyarko E."/>
            <person name="Jarju S."/>
            <person name="Secka A."/>
            <person name="Antonio M."/>
            <person name="Oren A."/>
            <person name="Chaudhuri R.R."/>
            <person name="La Ragione R."/>
            <person name="Hildebrand F."/>
            <person name="Pallen M.J."/>
        </authorList>
    </citation>
    <scope>NUCLEOTIDE SEQUENCE</scope>
    <source>
        <strain evidence="1">ChiGjej2B2-12916</strain>
    </source>
</reference>
<dbReference type="EMBL" id="DVFO01000057">
    <property type="protein sequence ID" value="HIQ61107.1"/>
    <property type="molecule type" value="Genomic_DNA"/>
</dbReference>
<accession>A0A9D0YSG0</accession>